<gene>
    <name evidence="1" type="ORF">KOR42_13950</name>
</gene>
<dbReference type="EMBL" id="SIHI01000001">
    <property type="protein sequence ID" value="TWT58026.1"/>
    <property type="molecule type" value="Genomic_DNA"/>
</dbReference>
<keyword evidence="2" id="KW-1185">Reference proteome</keyword>
<evidence type="ECO:0000313" key="2">
    <source>
        <dbReference type="Proteomes" id="UP000317243"/>
    </source>
</evidence>
<comment type="caution">
    <text evidence="1">The sequence shown here is derived from an EMBL/GenBank/DDBJ whole genome shotgun (WGS) entry which is preliminary data.</text>
</comment>
<organism evidence="1 2">
    <name type="scientific">Thalassoglobus neptunius</name>
    <dbReference type="NCBI Taxonomy" id="1938619"/>
    <lineage>
        <taxon>Bacteria</taxon>
        <taxon>Pseudomonadati</taxon>
        <taxon>Planctomycetota</taxon>
        <taxon>Planctomycetia</taxon>
        <taxon>Planctomycetales</taxon>
        <taxon>Planctomycetaceae</taxon>
        <taxon>Thalassoglobus</taxon>
    </lineage>
</organism>
<dbReference type="Proteomes" id="UP000317243">
    <property type="component" value="Unassembled WGS sequence"/>
</dbReference>
<dbReference type="AlphaFoldDB" id="A0A5C5X4U5"/>
<protein>
    <submittedName>
        <fullName evidence="1">Uncharacterized protein</fullName>
    </submittedName>
</protein>
<reference evidence="1 2" key="1">
    <citation type="submission" date="2019-02" db="EMBL/GenBank/DDBJ databases">
        <title>Deep-cultivation of Planctomycetes and their phenomic and genomic characterization uncovers novel biology.</title>
        <authorList>
            <person name="Wiegand S."/>
            <person name="Jogler M."/>
            <person name="Boedeker C."/>
            <person name="Pinto D."/>
            <person name="Vollmers J."/>
            <person name="Rivas-Marin E."/>
            <person name="Kohn T."/>
            <person name="Peeters S.H."/>
            <person name="Heuer A."/>
            <person name="Rast P."/>
            <person name="Oberbeckmann S."/>
            <person name="Bunk B."/>
            <person name="Jeske O."/>
            <person name="Meyerdierks A."/>
            <person name="Storesund J.E."/>
            <person name="Kallscheuer N."/>
            <person name="Luecker S."/>
            <person name="Lage O.M."/>
            <person name="Pohl T."/>
            <person name="Merkel B.J."/>
            <person name="Hornburger P."/>
            <person name="Mueller R.-W."/>
            <person name="Bruemmer F."/>
            <person name="Labrenz M."/>
            <person name="Spormann A.M."/>
            <person name="Op Den Camp H."/>
            <person name="Overmann J."/>
            <person name="Amann R."/>
            <person name="Jetten M.S.M."/>
            <person name="Mascher T."/>
            <person name="Medema M.H."/>
            <person name="Devos D.P."/>
            <person name="Kaster A.-K."/>
            <person name="Ovreas L."/>
            <person name="Rohde M."/>
            <person name="Galperin M.Y."/>
            <person name="Jogler C."/>
        </authorList>
    </citation>
    <scope>NUCLEOTIDE SEQUENCE [LARGE SCALE GENOMIC DNA]</scope>
    <source>
        <strain evidence="1 2">KOR42</strain>
    </source>
</reference>
<accession>A0A5C5X4U5</accession>
<proteinExistence type="predicted"/>
<sequence>MRDTNDRMLQQFLPMGLWGARPIRRAVSDLRLPGVAIAADTIGQQQKVYAKTRTSNCTSKYAVHRLIVKFILNEQHFPVIAPLDPFGVIRFGPIMQRIQEFEYFLGWSSPTHTNDQDDNHVKQVNRVHR</sequence>
<evidence type="ECO:0000313" key="1">
    <source>
        <dbReference type="EMBL" id="TWT58026.1"/>
    </source>
</evidence>
<name>A0A5C5X4U5_9PLAN</name>